<evidence type="ECO:0000313" key="10">
    <source>
        <dbReference type="Proteomes" id="UP000193689"/>
    </source>
</evidence>
<keyword evidence="10" id="KW-1185">Reference proteome</keyword>
<dbReference type="SMART" id="SM00343">
    <property type="entry name" value="ZnF_C2HC"/>
    <property type="match status" value="5"/>
</dbReference>
<keyword evidence="5" id="KW-0862">Zinc</keyword>
<organism evidence="9 10">
    <name type="scientific">Pseudomassariella vexata</name>
    <dbReference type="NCBI Taxonomy" id="1141098"/>
    <lineage>
        <taxon>Eukaryota</taxon>
        <taxon>Fungi</taxon>
        <taxon>Dikarya</taxon>
        <taxon>Ascomycota</taxon>
        <taxon>Pezizomycotina</taxon>
        <taxon>Sordariomycetes</taxon>
        <taxon>Xylariomycetidae</taxon>
        <taxon>Amphisphaeriales</taxon>
        <taxon>Pseudomassariaceae</taxon>
        <taxon>Pseudomassariella</taxon>
    </lineage>
</organism>
<evidence type="ECO:0000256" key="2">
    <source>
        <dbReference type="ARBA" id="ARBA00022723"/>
    </source>
</evidence>
<dbReference type="PANTHER" id="PTHR46543">
    <property type="entry name" value="ZINC FINGER CCHC DOMAIN-CONTAINING PROTEIN 7"/>
    <property type="match status" value="1"/>
</dbReference>
<feature type="domain" description="CCHC-type" evidence="8">
    <location>
        <begin position="101"/>
        <end position="114"/>
    </location>
</feature>
<gene>
    <name evidence="9" type="ORF">BCR38DRAFT_327253</name>
</gene>
<name>A0A1Y2DKC2_9PEZI</name>
<keyword evidence="4 7" id="KW-0863">Zinc-finger</keyword>
<evidence type="ECO:0000256" key="4">
    <source>
        <dbReference type="ARBA" id="ARBA00022771"/>
    </source>
</evidence>
<dbReference type="EMBL" id="MCFJ01000013">
    <property type="protein sequence ID" value="ORY59576.1"/>
    <property type="molecule type" value="Genomic_DNA"/>
</dbReference>
<dbReference type="GO" id="GO:0008270">
    <property type="term" value="F:zinc ion binding"/>
    <property type="evidence" value="ECO:0007669"/>
    <property type="project" value="UniProtKB-KW"/>
</dbReference>
<dbReference type="STRING" id="1141098.A0A1Y2DKC2"/>
<dbReference type="GO" id="GO:0071039">
    <property type="term" value="P:nuclear polyadenylation-dependent CUT catabolic process"/>
    <property type="evidence" value="ECO:0007669"/>
    <property type="project" value="TreeGrafter"/>
</dbReference>
<evidence type="ECO:0000313" key="9">
    <source>
        <dbReference type="EMBL" id="ORY59576.1"/>
    </source>
</evidence>
<evidence type="ECO:0000256" key="7">
    <source>
        <dbReference type="PROSITE-ProRule" id="PRU00047"/>
    </source>
</evidence>
<dbReference type="AlphaFoldDB" id="A0A1Y2DKC2"/>
<evidence type="ECO:0000256" key="1">
    <source>
        <dbReference type="ARBA" id="ARBA00004123"/>
    </source>
</evidence>
<evidence type="ECO:0000259" key="8">
    <source>
        <dbReference type="PROSITE" id="PS50158"/>
    </source>
</evidence>
<dbReference type="Proteomes" id="UP000193689">
    <property type="component" value="Unassembled WGS sequence"/>
</dbReference>
<comment type="subcellular location">
    <subcellularLocation>
        <location evidence="1">Nucleus</location>
    </subcellularLocation>
</comment>
<dbReference type="GeneID" id="63771036"/>
<feature type="non-terminal residue" evidence="9">
    <location>
        <position position="114"/>
    </location>
</feature>
<dbReference type="InterPro" id="IPR001878">
    <property type="entry name" value="Znf_CCHC"/>
</dbReference>
<dbReference type="InterPro" id="IPR051644">
    <property type="entry name" value="TRAMP_AT-DNA-binding"/>
</dbReference>
<dbReference type="PROSITE" id="PS50158">
    <property type="entry name" value="ZF_CCHC"/>
    <property type="match status" value="1"/>
</dbReference>
<dbReference type="GO" id="GO:0003723">
    <property type="term" value="F:RNA binding"/>
    <property type="evidence" value="ECO:0007669"/>
    <property type="project" value="TreeGrafter"/>
</dbReference>
<evidence type="ECO:0000256" key="6">
    <source>
        <dbReference type="ARBA" id="ARBA00023242"/>
    </source>
</evidence>
<sequence>CIYCVVTTHESQDCPQLVCQFCGSRDHTRFGCPTKQRCPQCRQVGHTKESCQEKLKLPKSEQDPCAFCGFGHTEEECSEIWRSFNPLTATRKTVNSIPAFCFICGAEGHYGPEC</sequence>
<dbReference type="GO" id="GO:0071036">
    <property type="term" value="P:nuclear polyadenylation-dependent snoRNA catabolic process"/>
    <property type="evidence" value="ECO:0007669"/>
    <property type="project" value="TreeGrafter"/>
</dbReference>
<dbReference type="InterPro" id="IPR036875">
    <property type="entry name" value="Znf_CCHC_sf"/>
</dbReference>
<dbReference type="OrthoDB" id="7608935at2759"/>
<keyword evidence="3" id="KW-0677">Repeat</keyword>
<protein>
    <recommendedName>
        <fullName evidence="8">CCHC-type domain-containing protein</fullName>
    </recommendedName>
</protein>
<dbReference type="GO" id="GO:0071038">
    <property type="term" value="P:TRAMP-dependent tRNA surveillance pathway"/>
    <property type="evidence" value="ECO:0007669"/>
    <property type="project" value="TreeGrafter"/>
</dbReference>
<feature type="non-terminal residue" evidence="9">
    <location>
        <position position="1"/>
    </location>
</feature>
<dbReference type="GO" id="GO:0071031">
    <property type="term" value="P:nuclear mRNA surveillance of mRNA 3'-end processing"/>
    <property type="evidence" value="ECO:0007669"/>
    <property type="project" value="TreeGrafter"/>
</dbReference>
<keyword evidence="6" id="KW-0539">Nucleus</keyword>
<dbReference type="Gene3D" id="4.10.60.10">
    <property type="entry name" value="Zinc finger, CCHC-type"/>
    <property type="match status" value="2"/>
</dbReference>
<reference evidence="9 10" key="1">
    <citation type="submission" date="2016-07" db="EMBL/GenBank/DDBJ databases">
        <title>Pervasive Adenine N6-methylation of Active Genes in Fungi.</title>
        <authorList>
            <consortium name="DOE Joint Genome Institute"/>
            <person name="Mondo S.J."/>
            <person name="Dannebaum R.O."/>
            <person name="Kuo R.C."/>
            <person name="Labutti K."/>
            <person name="Haridas S."/>
            <person name="Kuo A."/>
            <person name="Salamov A."/>
            <person name="Ahrendt S.R."/>
            <person name="Lipzen A."/>
            <person name="Sullivan W."/>
            <person name="Andreopoulos W.B."/>
            <person name="Clum A."/>
            <person name="Lindquist E."/>
            <person name="Daum C."/>
            <person name="Ramamoorthy G.K."/>
            <person name="Gryganskyi A."/>
            <person name="Culley D."/>
            <person name="Magnuson J.K."/>
            <person name="James T.Y."/>
            <person name="O'Malley M.A."/>
            <person name="Stajich J.E."/>
            <person name="Spatafora J.W."/>
            <person name="Visel A."/>
            <person name="Grigoriev I.V."/>
        </authorList>
    </citation>
    <scope>NUCLEOTIDE SEQUENCE [LARGE SCALE GENOMIC DNA]</scope>
    <source>
        <strain evidence="9 10">CBS 129021</strain>
    </source>
</reference>
<dbReference type="GO" id="GO:0071037">
    <property type="term" value="P:nuclear polyadenylation-dependent snRNA catabolic process"/>
    <property type="evidence" value="ECO:0007669"/>
    <property type="project" value="TreeGrafter"/>
</dbReference>
<accession>A0A1Y2DKC2</accession>
<keyword evidence="2" id="KW-0479">Metal-binding</keyword>
<evidence type="ECO:0000256" key="5">
    <source>
        <dbReference type="ARBA" id="ARBA00022833"/>
    </source>
</evidence>
<dbReference type="PANTHER" id="PTHR46543:SF1">
    <property type="entry name" value="ZINC FINGER CCHC DOMAIN-CONTAINING PROTEIN 7"/>
    <property type="match status" value="1"/>
</dbReference>
<dbReference type="InParanoid" id="A0A1Y2DKC2"/>
<proteinExistence type="predicted"/>
<dbReference type="SUPFAM" id="SSF57756">
    <property type="entry name" value="Retrovirus zinc finger-like domains"/>
    <property type="match status" value="1"/>
</dbReference>
<dbReference type="GO" id="GO:0031499">
    <property type="term" value="C:TRAMP complex"/>
    <property type="evidence" value="ECO:0007669"/>
    <property type="project" value="TreeGrafter"/>
</dbReference>
<comment type="caution">
    <text evidence="9">The sequence shown here is derived from an EMBL/GenBank/DDBJ whole genome shotgun (WGS) entry which is preliminary data.</text>
</comment>
<evidence type="ECO:0000256" key="3">
    <source>
        <dbReference type="ARBA" id="ARBA00022737"/>
    </source>
</evidence>
<dbReference type="GO" id="GO:0071035">
    <property type="term" value="P:nuclear polyadenylation-dependent rRNA catabolic process"/>
    <property type="evidence" value="ECO:0007669"/>
    <property type="project" value="TreeGrafter"/>
</dbReference>
<dbReference type="RefSeq" id="XP_040712150.1">
    <property type="nucleotide sequence ID" value="XM_040854824.1"/>
</dbReference>